<evidence type="ECO:0000313" key="3">
    <source>
        <dbReference type="EMBL" id="KAG8363192.1"/>
    </source>
</evidence>
<dbReference type="Proteomes" id="UP000826271">
    <property type="component" value="Unassembled WGS sequence"/>
</dbReference>
<dbReference type="SUPFAM" id="SSF53098">
    <property type="entry name" value="Ribonuclease H-like"/>
    <property type="match status" value="1"/>
</dbReference>
<organism evidence="3 4">
    <name type="scientific">Buddleja alternifolia</name>
    <dbReference type="NCBI Taxonomy" id="168488"/>
    <lineage>
        <taxon>Eukaryota</taxon>
        <taxon>Viridiplantae</taxon>
        <taxon>Streptophyta</taxon>
        <taxon>Embryophyta</taxon>
        <taxon>Tracheophyta</taxon>
        <taxon>Spermatophyta</taxon>
        <taxon>Magnoliopsida</taxon>
        <taxon>eudicotyledons</taxon>
        <taxon>Gunneridae</taxon>
        <taxon>Pentapetalae</taxon>
        <taxon>asterids</taxon>
        <taxon>lamiids</taxon>
        <taxon>Lamiales</taxon>
        <taxon>Scrophulariaceae</taxon>
        <taxon>Buddlejeae</taxon>
        <taxon>Buddleja</taxon>
    </lineage>
</organism>
<keyword evidence="4" id="KW-1185">Reference proteome</keyword>
<dbReference type="PROSITE" id="PS50994">
    <property type="entry name" value="INTEGRASE"/>
    <property type="match status" value="1"/>
</dbReference>
<evidence type="ECO:0000259" key="2">
    <source>
        <dbReference type="PROSITE" id="PS50994"/>
    </source>
</evidence>
<sequence length="693" mass="76933">MPARKNRSLASRTSGALSGDILKTMPFEPNATPVFQIKRKEKRARWEERWSAACRAHVRHSRVAHAADLSLSIDRERGVKGIALCYGCPSTYGLYATTTVMSPHQELAGDDRGSNPPAVAGRLFSFTIRPGRLSLPSVAYEFTSIPGRVQFPFDFSLVAVTRIRATPPYCGCGGGFCRRLIEAESGATRAICIESFLSIERGRETIRQRRNRKSRALKWNSSKIHCSILLHALLPECREDLRGQIRVGEQLSLQHSVFATTLAGWCIGLTVISPRGLSTTSGGALVGTFLSGWVWLMGKPPPVAMVWGVRGCCPVANSKGLKFDAELFDEEIFIDRWLLEKVSFCREAPILVKAVAKTPLLPPEVHHAERCKRKTGGIESGRVGESEASDQKGRNTRLALGRDAWAEEVDRYSFSRPQTDQLMDRALSFSGPIPDDKDTKPVDSDACLMGEMAQSLTGELKWIAAGRIATDESRSAADSLAVGFVPQDSATGTRSEESTAAISTHLYEFEPQPAMTRLNLLEPLLFRKTGSWETRSLILTEGIIKGPELASVQKSLKRLNMGPIRIGCSRKEIEIRIREGNPPEKNSDNGLEFCEGEFREFCKNDEIFRHLTVRKIPQQNGVAEHMNRTLLERARCMLSNAGLSREFLLAEAFSTAYYLVNRSPHSSLEFKTPEEVWSGSPPLIGRYFDVLFI</sequence>
<feature type="region of interest" description="Disordered" evidence="1">
    <location>
        <begin position="371"/>
        <end position="395"/>
    </location>
</feature>
<feature type="domain" description="Integrase catalytic" evidence="2">
    <location>
        <begin position="575"/>
        <end position="681"/>
    </location>
</feature>
<protein>
    <recommendedName>
        <fullName evidence="2">Integrase catalytic domain-containing protein</fullName>
    </recommendedName>
</protein>
<dbReference type="InterPro" id="IPR001584">
    <property type="entry name" value="Integrase_cat-core"/>
</dbReference>
<dbReference type="PANTHER" id="PTHR42648">
    <property type="entry name" value="TRANSPOSASE, PUTATIVE-RELATED"/>
    <property type="match status" value="1"/>
</dbReference>
<proteinExistence type="predicted"/>
<dbReference type="InterPro" id="IPR012337">
    <property type="entry name" value="RNaseH-like_sf"/>
</dbReference>
<evidence type="ECO:0000256" key="1">
    <source>
        <dbReference type="SAM" id="MobiDB-lite"/>
    </source>
</evidence>
<dbReference type="Gene3D" id="3.30.420.10">
    <property type="entry name" value="Ribonuclease H-like superfamily/Ribonuclease H"/>
    <property type="match status" value="1"/>
</dbReference>
<dbReference type="InterPro" id="IPR039537">
    <property type="entry name" value="Retrotran_Ty1/copia-like"/>
</dbReference>
<gene>
    <name evidence="3" type="ORF">BUALT_BualtMtG0007700</name>
</gene>
<feature type="compositionally biased region" description="Basic and acidic residues" evidence="1">
    <location>
        <begin position="382"/>
        <end position="393"/>
    </location>
</feature>
<geneLocation type="mitochondrion" evidence="3"/>
<dbReference type="EMBL" id="WHWC01000021">
    <property type="protein sequence ID" value="KAG8363192.1"/>
    <property type="molecule type" value="Genomic_DNA"/>
</dbReference>
<dbReference type="PANTHER" id="PTHR42648:SF28">
    <property type="entry name" value="TRANSPOSON-ENCODED PROTEIN WITH RIBONUCLEASE H-LIKE AND RETROVIRUS ZINC FINGER-LIKE DOMAINS"/>
    <property type="match status" value="1"/>
</dbReference>
<name>A0AAV6W486_9LAMI</name>
<accession>A0AAV6W486</accession>
<keyword evidence="3" id="KW-0496">Mitochondrion</keyword>
<dbReference type="GO" id="GO:0003676">
    <property type="term" value="F:nucleic acid binding"/>
    <property type="evidence" value="ECO:0007669"/>
    <property type="project" value="InterPro"/>
</dbReference>
<dbReference type="GO" id="GO:0015074">
    <property type="term" value="P:DNA integration"/>
    <property type="evidence" value="ECO:0007669"/>
    <property type="project" value="InterPro"/>
</dbReference>
<evidence type="ECO:0000313" key="4">
    <source>
        <dbReference type="Proteomes" id="UP000826271"/>
    </source>
</evidence>
<comment type="caution">
    <text evidence="3">The sequence shown here is derived from an EMBL/GenBank/DDBJ whole genome shotgun (WGS) entry which is preliminary data.</text>
</comment>
<reference evidence="3" key="1">
    <citation type="submission" date="2019-10" db="EMBL/GenBank/DDBJ databases">
        <authorList>
            <person name="Zhang R."/>
            <person name="Pan Y."/>
            <person name="Wang J."/>
            <person name="Ma R."/>
            <person name="Yu S."/>
        </authorList>
    </citation>
    <scope>NUCLEOTIDE SEQUENCE</scope>
    <source>
        <strain evidence="3">LA-IB0</strain>
        <tissue evidence="3">Leaf</tissue>
    </source>
</reference>
<dbReference type="AlphaFoldDB" id="A0AAV6W486"/>
<dbReference type="InterPro" id="IPR036397">
    <property type="entry name" value="RNaseH_sf"/>
</dbReference>